<keyword evidence="1" id="KW-0732">Signal</keyword>
<reference evidence="3 4" key="1">
    <citation type="submission" date="2018-03" db="EMBL/GenBank/DDBJ databases">
        <authorList>
            <person name="Keele B.F."/>
        </authorList>
    </citation>
    <scope>NUCLEOTIDE SEQUENCE [LARGE SCALE GENOMIC DNA]</scope>
    <source>
        <strain evidence="3 4">CeCT 8812</strain>
    </source>
</reference>
<name>A0A2R8A9K5_9RHOB</name>
<proteinExistence type="predicted"/>
<dbReference type="Pfam" id="PF04069">
    <property type="entry name" value="OpuAC"/>
    <property type="match status" value="1"/>
</dbReference>
<keyword evidence="4" id="KW-1185">Reference proteome</keyword>
<dbReference type="Gene3D" id="3.10.105.10">
    <property type="entry name" value="Dipeptide-binding Protein, Domain 3"/>
    <property type="match status" value="1"/>
</dbReference>
<organism evidence="3 4">
    <name type="scientific">Pontivivens insulae</name>
    <dbReference type="NCBI Taxonomy" id="1639689"/>
    <lineage>
        <taxon>Bacteria</taxon>
        <taxon>Pseudomonadati</taxon>
        <taxon>Pseudomonadota</taxon>
        <taxon>Alphaproteobacteria</taxon>
        <taxon>Rhodobacterales</taxon>
        <taxon>Paracoccaceae</taxon>
        <taxon>Pontivivens</taxon>
    </lineage>
</organism>
<feature type="domain" description="ABC-type glycine betaine transport system substrate-binding" evidence="2">
    <location>
        <begin position="24"/>
        <end position="305"/>
    </location>
</feature>
<evidence type="ECO:0000256" key="1">
    <source>
        <dbReference type="SAM" id="SignalP"/>
    </source>
</evidence>
<evidence type="ECO:0000313" key="4">
    <source>
        <dbReference type="Proteomes" id="UP000244932"/>
    </source>
</evidence>
<dbReference type="Proteomes" id="UP000244932">
    <property type="component" value="Unassembled WGS sequence"/>
</dbReference>
<gene>
    <name evidence="3" type="primary">proX_1</name>
    <name evidence="3" type="ORF">POI8812_01053</name>
</gene>
<dbReference type="Gene3D" id="3.40.190.100">
    <property type="entry name" value="Glycine betaine-binding periplasmic protein, domain 2"/>
    <property type="match status" value="1"/>
</dbReference>
<dbReference type="AlphaFoldDB" id="A0A2R8A9K5"/>
<dbReference type="SUPFAM" id="SSF53850">
    <property type="entry name" value="Periplasmic binding protein-like II"/>
    <property type="match status" value="1"/>
</dbReference>
<dbReference type="InterPro" id="IPR007210">
    <property type="entry name" value="ABC_Gly_betaine_transp_sub-bd"/>
</dbReference>
<dbReference type="EMBL" id="OMKW01000001">
    <property type="protein sequence ID" value="SPF28750.1"/>
    <property type="molecule type" value="Genomic_DNA"/>
</dbReference>
<evidence type="ECO:0000259" key="2">
    <source>
        <dbReference type="Pfam" id="PF04069"/>
    </source>
</evidence>
<dbReference type="GO" id="GO:0022857">
    <property type="term" value="F:transmembrane transporter activity"/>
    <property type="evidence" value="ECO:0007669"/>
    <property type="project" value="InterPro"/>
</dbReference>
<dbReference type="GO" id="GO:0043190">
    <property type="term" value="C:ATP-binding cassette (ABC) transporter complex"/>
    <property type="evidence" value="ECO:0007669"/>
    <property type="project" value="InterPro"/>
</dbReference>
<feature type="chain" id="PRO_5015344931" evidence="1">
    <location>
        <begin position="23"/>
        <end position="318"/>
    </location>
</feature>
<dbReference type="CDD" id="cd13642">
    <property type="entry name" value="PBP2_BCP_1"/>
    <property type="match status" value="1"/>
</dbReference>
<protein>
    <submittedName>
        <fullName evidence="3">Glycine betaine/proline betaine-binding periplasmic protein</fullName>
    </submittedName>
</protein>
<dbReference type="OrthoDB" id="9787902at2"/>
<feature type="signal peptide" evidence="1">
    <location>
        <begin position="1"/>
        <end position="22"/>
    </location>
</feature>
<evidence type="ECO:0000313" key="3">
    <source>
        <dbReference type="EMBL" id="SPF28750.1"/>
    </source>
</evidence>
<accession>A0A2R8A9K5</accession>
<dbReference type="RefSeq" id="WP_108781422.1">
    <property type="nucleotide sequence ID" value="NZ_OMKW01000001.1"/>
</dbReference>
<sequence length="318" mass="34910">MTLKKTLLVAAALPMVAGGAHAQDLVLGVPNWPAANATSNILKIVIEENFGLEVELQNGTNPIIFEAMDAGSMHLHPEVWLPNQANLHNTYVQEAGTVVANQNPVQAVQGMCVTQHTADTYGITSIDDLTDPDKIGIFDRDGDGTPEVWIGAPGWASTVIEQVRAKSYGYDQTMDLRQYDGTVAWGELGTAANNDEPWIGFCYEPHFIFVAYDLVYLDEPEHDPDTWNIVQPTDDPNWLELSEASTAWNGAKLHLHYAANIRENYPEVAAMLDNYSMPPEVLSEAGFELSVNDVPVEQFAADWVAANEDIVLGWLTGE</sequence>